<reference evidence="1" key="1">
    <citation type="journal article" date="2020" name="Cell">
        <title>Large-Scale Comparative Analyses of Tick Genomes Elucidate Their Genetic Diversity and Vector Capacities.</title>
        <authorList>
            <consortium name="Tick Genome and Microbiome Consortium (TIGMIC)"/>
            <person name="Jia N."/>
            <person name="Wang J."/>
            <person name="Shi W."/>
            <person name="Du L."/>
            <person name="Sun Y."/>
            <person name="Zhan W."/>
            <person name="Jiang J.F."/>
            <person name="Wang Q."/>
            <person name="Zhang B."/>
            <person name="Ji P."/>
            <person name="Bell-Sakyi L."/>
            <person name="Cui X.M."/>
            <person name="Yuan T.T."/>
            <person name="Jiang B.G."/>
            <person name="Yang W.F."/>
            <person name="Lam T.T."/>
            <person name="Chang Q.C."/>
            <person name="Ding S.J."/>
            <person name="Wang X.J."/>
            <person name="Zhu J.G."/>
            <person name="Ruan X.D."/>
            <person name="Zhao L."/>
            <person name="Wei J.T."/>
            <person name="Ye R.Z."/>
            <person name="Que T.C."/>
            <person name="Du C.H."/>
            <person name="Zhou Y.H."/>
            <person name="Cheng J.X."/>
            <person name="Dai P.F."/>
            <person name="Guo W.B."/>
            <person name="Han X.H."/>
            <person name="Huang E.J."/>
            <person name="Li L.F."/>
            <person name="Wei W."/>
            <person name="Gao Y.C."/>
            <person name="Liu J.Z."/>
            <person name="Shao H.Z."/>
            <person name="Wang X."/>
            <person name="Wang C.C."/>
            <person name="Yang T.C."/>
            <person name="Huo Q.B."/>
            <person name="Li W."/>
            <person name="Chen H.Y."/>
            <person name="Chen S.E."/>
            <person name="Zhou L.G."/>
            <person name="Ni X.B."/>
            <person name="Tian J.H."/>
            <person name="Sheng Y."/>
            <person name="Liu T."/>
            <person name="Pan Y.S."/>
            <person name="Xia L.Y."/>
            <person name="Li J."/>
            <person name="Zhao F."/>
            <person name="Cao W.C."/>
        </authorList>
    </citation>
    <scope>NUCLEOTIDE SEQUENCE</scope>
    <source>
        <strain evidence="1">Rsan-2018</strain>
    </source>
</reference>
<reference evidence="1" key="2">
    <citation type="submission" date="2021-09" db="EMBL/GenBank/DDBJ databases">
        <authorList>
            <person name="Jia N."/>
            <person name="Wang J."/>
            <person name="Shi W."/>
            <person name="Du L."/>
            <person name="Sun Y."/>
            <person name="Zhan W."/>
            <person name="Jiang J."/>
            <person name="Wang Q."/>
            <person name="Zhang B."/>
            <person name="Ji P."/>
            <person name="Sakyi L.B."/>
            <person name="Cui X."/>
            <person name="Yuan T."/>
            <person name="Jiang B."/>
            <person name="Yang W."/>
            <person name="Lam T.T.-Y."/>
            <person name="Chang Q."/>
            <person name="Ding S."/>
            <person name="Wang X."/>
            <person name="Zhu J."/>
            <person name="Ruan X."/>
            <person name="Zhao L."/>
            <person name="Wei J."/>
            <person name="Que T."/>
            <person name="Du C."/>
            <person name="Cheng J."/>
            <person name="Dai P."/>
            <person name="Han X."/>
            <person name="Huang E."/>
            <person name="Gao Y."/>
            <person name="Liu J."/>
            <person name="Shao H."/>
            <person name="Ye R."/>
            <person name="Li L."/>
            <person name="Wei W."/>
            <person name="Wang X."/>
            <person name="Wang C."/>
            <person name="Huo Q."/>
            <person name="Li W."/>
            <person name="Guo W."/>
            <person name="Chen H."/>
            <person name="Chen S."/>
            <person name="Zhou L."/>
            <person name="Zhou L."/>
            <person name="Ni X."/>
            <person name="Tian J."/>
            <person name="Zhou Y."/>
            <person name="Sheng Y."/>
            <person name="Liu T."/>
            <person name="Pan Y."/>
            <person name="Xia L."/>
            <person name="Li J."/>
            <person name="Zhao F."/>
            <person name="Cao W."/>
        </authorList>
    </citation>
    <scope>NUCLEOTIDE SEQUENCE</scope>
    <source>
        <strain evidence="1">Rsan-2018</strain>
        <tissue evidence="1">Larvae</tissue>
    </source>
</reference>
<gene>
    <name evidence="1" type="ORF">HPB52_009608</name>
</gene>
<protein>
    <submittedName>
        <fullName evidence="1">Uncharacterized protein</fullName>
    </submittedName>
</protein>
<dbReference type="AlphaFoldDB" id="A0A9D4PIW6"/>
<dbReference type="Proteomes" id="UP000821837">
    <property type="component" value="Unassembled WGS sequence"/>
</dbReference>
<accession>A0A9D4PIW6</accession>
<evidence type="ECO:0000313" key="2">
    <source>
        <dbReference type="Proteomes" id="UP000821837"/>
    </source>
</evidence>
<sequence length="129" mass="13467">MFEVCKTVGGIMDTVDNLSFGIVGSIIDPVKKLLSLLPVPDCSANSIKGTVKCGNRISVKLPSSLNAKEGPALVDLFETISCLSGKAFDATTPEGITGLACSVLTGWAKSARVIDIKSLLPFVSILPNE</sequence>
<evidence type="ECO:0000313" key="1">
    <source>
        <dbReference type="EMBL" id="KAH7943624.1"/>
    </source>
</evidence>
<name>A0A9D4PIW6_RHISA</name>
<dbReference type="VEuPathDB" id="VectorBase:RSAN_048616"/>
<dbReference type="EMBL" id="JABSTV010001253">
    <property type="protein sequence ID" value="KAH7943624.1"/>
    <property type="molecule type" value="Genomic_DNA"/>
</dbReference>
<proteinExistence type="predicted"/>
<organism evidence="1 2">
    <name type="scientific">Rhipicephalus sanguineus</name>
    <name type="common">Brown dog tick</name>
    <name type="synonym">Ixodes sanguineus</name>
    <dbReference type="NCBI Taxonomy" id="34632"/>
    <lineage>
        <taxon>Eukaryota</taxon>
        <taxon>Metazoa</taxon>
        <taxon>Ecdysozoa</taxon>
        <taxon>Arthropoda</taxon>
        <taxon>Chelicerata</taxon>
        <taxon>Arachnida</taxon>
        <taxon>Acari</taxon>
        <taxon>Parasitiformes</taxon>
        <taxon>Ixodida</taxon>
        <taxon>Ixodoidea</taxon>
        <taxon>Ixodidae</taxon>
        <taxon>Rhipicephalinae</taxon>
        <taxon>Rhipicephalus</taxon>
        <taxon>Rhipicephalus</taxon>
    </lineage>
</organism>
<keyword evidence="2" id="KW-1185">Reference proteome</keyword>
<comment type="caution">
    <text evidence="1">The sequence shown here is derived from an EMBL/GenBank/DDBJ whole genome shotgun (WGS) entry which is preliminary data.</text>
</comment>